<dbReference type="Proteomes" id="UP001226434">
    <property type="component" value="Unassembled WGS sequence"/>
</dbReference>
<name>A0ABT6RBP3_9BACT</name>
<reference evidence="2 3" key="1">
    <citation type="submission" date="2023-05" db="EMBL/GenBank/DDBJ databases">
        <title>Genome sequence of Pinibacter sp. MAH-24.</title>
        <authorList>
            <person name="Huq M.A."/>
        </authorList>
    </citation>
    <scope>NUCLEOTIDE SEQUENCE [LARGE SCALE GENOMIC DNA]</scope>
    <source>
        <strain evidence="2 3">MAH-24</strain>
    </source>
</reference>
<gene>
    <name evidence="2" type="ORF">QJ048_09425</name>
</gene>
<accession>A0ABT6RBP3</accession>
<organism evidence="2 3">
    <name type="scientific">Pinibacter soli</name>
    <dbReference type="NCBI Taxonomy" id="3044211"/>
    <lineage>
        <taxon>Bacteria</taxon>
        <taxon>Pseudomonadati</taxon>
        <taxon>Bacteroidota</taxon>
        <taxon>Chitinophagia</taxon>
        <taxon>Chitinophagales</taxon>
        <taxon>Chitinophagaceae</taxon>
        <taxon>Pinibacter</taxon>
    </lineage>
</organism>
<keyword evidence="3" id="KW-1185">Reference proteome</keyword>
<comment type="caution">
    <text evidence="2">The sequence shown here is derived from an EMBL/GenBank/DDBJ whole genome shotgun (WGS) entry which is preliminary data.</text>
</comment>
<proteinExistence type="predicted"/>
<feature type="region of interest" description="Disordered" evidence="1">
    <location>
        <begin position="1"/>
        <end position="30"/>
    </location>
</feature>
<protein>
    <submittedName>
        <fullName evidence="2">Uncharacterized protein</fullName>
    </submittedName>
</protein>
<feature type="compositionally biased region" description="Low complexity" evidence="1">
    <location>
        <begin position="9"/>
        <end position="18"/>
    </location>
</feature>
<dbReference type="RefSeq" id="WP_282334091.1">
    <property type="nucleotide sequence ID" value="NZ_JASBRG010000005.1"/>
</dbReference>
<evidence type="ECO:0000313" key="2">
    <source>
        <dbReference type="EMBL" id="MDI3319991.1"/>
    </source>
</evidence>
<dbReference type="EMBL" id="JASBRG010000005">
    <property type="protein sequence ID" value="MDI3319991.1"/>
    <property type="molecule type" value="Genomic_DNA"/>
</dbReference>
<sequence length="133" mass="14948">MEQLNQDNTTQASTTTATEPAVTYPTTPNAEGFFYESEEDSEIGILTKIYPNGNKIKKVLLPKCGRIAVVRELTGNDNKEIAKFMGKDVEKYQSASLTIATTIDGQRETFEFFNSLKLKDYNRLLAIHSDLNF</sequence>
<evidence type="ECO:0000256" key="1">
    <source>
        <dbReference type="SAM" id="MobiDB-lite"/>
    </source>
</evidence>
<evidence type="ECO:0000313" key="3">
    <source>
        <dbReference type="Proteomes" id="UP001226434"/>
    </source>
</evidence>